<gene>
    <name evidence="1" type="ORF">GUJ93_ZPchr0008g12719</name>
</gene>
<dbReference type="AlphaFoldDB" id="A0A8J5RF61"/>
<reference evidence="1" key="1">
    <citation type="journal article" date="2021" name="bioRxiv">
        <title>Whole Genome Assembly and Annotation of Northern Wild Rice, Zizania palustris L., Supports a Whole Genome Duplication in the Zizania Genus.</title>
        <authorList>
            <person name="Haas M."/>
            <person name="Kono T."/>
            <person name="Macchietto M."/>
            <person name="Millas R."/>
            <person name="McGilp L."/>
            <person name="Shao M."/>
            <person name="Duquette J."/>
            <person name="Hirsch C.N."/>
            <person name="Kimball J."/>
        </authorList>
    </citation>
    <scope>NUCLEOTIDE SEQUENCE</scope>
    <source>
        <tissue evidence="1">Fresh leaf tissue</tissue>
    </source>
</reference>
<evidence type="ECO:0000313" key="1">
    <source>
        <dbReference type="EMBL" id="KAG8045532.1"/>
    </source>
</evidence>
<dbReference type="Proteomes" id="UP000729402">
    <property type="component" value="Unassembled WGS sequence"/>
</dbReference>
<keyword evidence="2" id="KW-1185">Reference proteome</keyword>
<organism evidence="1 2">
    <name type="scientific">Zizania palustris</name>
    <name type="common">Northern wild rice</name>
    <dbReference type="NCBI Taxonomy" id="103762"/>
    <lineage>
        <taxon>Eukaryota</taxon>
        <taxon>Viridiplantae</taxon>
        <taxon>Streptophyta</taxon>
        <taxon>Embryophyta</taxon>
        <taxon>Tracheophyta</taxon>
        <taxon>Spermatophyta</taxon>
        <taxon>Magnoliopsida</taxon>
        <taxon>Liliopsida</taxon>
        <taxon>Poales</taxon>
        <taxon>Poaceae</taxon>
        <taxon>BOP clade</taxon>
        <taxon>Oryzoideae</taxon>
        <taxon>Oryzeae</taxon>
        <taxon>Zizaniinae</taxon>
        <taxon>Zizania</taxon>
    </lineage>
</organism>
<dbReference type="EMBL" id="JAAALK010000290">
    <property type="protein sequence ID" value="KAG8045532.1"/>
    <property type="molecule type" value="Genomic_DNA"/>
</dbReference>
<reference evidence="1" key="2">
    <citation type="submission" date="2021-02" db="EMBL/GenBank/DDBJ databases">
        <authorList>
            <person name="Kimball J.A."/>
            <person name="Haas M.W."/>
            <person name="Macchietto M."/>
            <person name="Kono T."/>
            <person name="Duquette J."/>
            <person name="Shao M."/>
        </authorList>
    </citation>
    <scope>NUCLEOTIDE SEQUENCE</scope>
    <source>
        <tissue evidence="1">Fresh leaf tissue</tissue>
    </source>
</reference>
<proteinExistence type="predicted"/>
<evidence type="ECO:0000313" key="2">
    <source>
        <dbReference type="Proteomes" id="UP000729402"/>
    </source>
</evidence>
<comment type="caution">
    <text evidence="1">The sequence shown here is derived from an EMBL/GenBank/DDBJ whole genome shotgun (WGS) entry which is preliminary data.</text>
</comment>
<dbReference type="PROSITE" id="PS51257">
    <property type="entry name" value="PROKAR_LIPOPROTEIN"/>
    <property type="match status" value="1"/>
</dbReference>
<accession>A0A8J5RF61</accession>
<sequence length="78" mass="8025">MTILSGKQTHGSTLLLGCSGGGASTGCLLRSNSGPIRALSVRARRSSGTTLVVHAAAVEDAVELQAYVSSRCFFDVDL</sequence>
<protein>
    <submittedName>
        <fullName evidence="1">Uncharacterized protein</fullName>
    </submittedName>
</protein>
<name>A0A8J5RF61_ZIZPA</name>